<dbReference type="Proteomes" id="UP000070544">
    <property type="component" value="Unassembled WGS sequence"/>
</dbReference>
<dbReference type="FunFam" id="3.40.50.2300:FF:000066">
    <property type="entry name" value="RNA polymerase II subunit A C-terminal domain phosphatase SSU72"/>
    <property type="match status" value="1"/>
</dbReference>
<dbReference type="OrthoDB" id="57957at2759"/>
<dbReference type="InterPro" id="IPR006811">
    <property type="entry name" value="RNA_pol_II_suA"/>
</dbReference>
<reference evidence="15 16" key="1">
    <citation type="journal article" date="2015" name="Genome Biol. Evol.">
        <title>Phylogenomic analyses indicate that early fungi evolved digesting cell walls of algal ancestors of land plants.</title>
        <authorList>
            <person name="Chang Y."/>
            <person name="Wang S."/>
            <person name="Sekimoto S."/>
            <person name="Aerts A.L."/>
            <person name="Choi C."/>
            <person name="Clum A."/>
            <person name="LaButti K.M."/>
            <person name="Lindquist E.A."/>
            <person name="Yee Ngan C."/>
            <person name="Ohm R.A."/>
            <person name="Salamov A.A."/>
            <person name="Grigoriev I.V."/>
            <person name="Spatafora J.W."/>
            <person name="Berbee M.L."/>
        </authorList>
    </citation>
    <scope>NUCLEOTIDE SEQUENCE [LARGE SCALE GENOMIC DNA]</scope>
    <source>
        <strain evidence="15 16">JEL478</strain>
    </source>
</reference>
<keyword evidence="7 14" id="KW-0507">mRNA processing</keyword>
<comment type="function">
    <text evidence="1 14">Processively dephosphorylates Ser-5 of the heptad repeats YSPTSPS in the C-terminal domain of the largest RNA polymerase II subunit (RPB1).</text>
</comment>
<dbReference type="GO" id="GO:0032215">
    <property type="term" value="P:positive regulation of telomere maintenance via semi-conservative replication"/>
    <property type="evidence" value="ECO:0007669"/>
    <property type="project" value="EnsemblFungi"/>
</dbReference>
<evidence type="ECO:0000313" key="15">
    <source>
        <dbReference type="EMBL" id="KXS13467.1"/>
    </source>
</evidence>
<organism evidence="15 16">
    <name type="scientific">Gonapodya prolifera (strain JEL478)</name>
    <name type="common">Monoblepharis prolifera</name>
    <dbReference type="NCBI Taxonomy" id="1344416"/>
    <lineage>
        <taxon>Eukaryota</taxon>
        <taxon>Fungi</taxon>
        <taxon>Fungi incertae sedis</taxon>
        <taxon>Chytridiomycota</taxon>
        <taxon>Chytridiomycota incertae sedis</taxon>
        <taxon>Monoblepharidomycetes</taxon>
        <taxon>Monoblepharidales</taxon>
        <taxon>Gonapodyaceae</taxon>
        <taxon>Gonapodya</taxon>
    </lineage>
</organism>
<dbReference type="GO" id="GO:0180007">
    <property type="term" value="F:RNA polymerase II CTD heptapeptide repeat S5 phosphatase activity"/>
    <property type="evidence" value="ECO:0007669"/>
    <property type="project" value="EnsemblFungi"/>
</dbReference>
<name>A0A139A9N9_GONPJ</name>
<comment type="function">
    <text evidence="13 14">Component of the cleavage and polyadenylation factor (CPF) complex, which plays a key role in polyadenylation-dependent pre-mRNA 3'-end formation and cooperates with cleavage factors including the CFIA complex and NAB4/CFIB. SSU72 is required for 3'-end formation of snoRNAs.</text>
</comment>
<dbReference type="GO" id="GO:0031564">
    <property type="term" value="P:transcription antitermination"/>
    <property type="evidence" value="ECO:0007669"/>
    <property type="project" value="EnsemblFungi"/>
</dbReference>
<evidence type="ECO:0000256" key="5">
    <source>
        <dbReference type="ARBA" id="ARBA00013081"/>
    </source>
</evidence>
<sequence>MPLRYAVICASNQNRSMEAHNVLIKAGRDVHSYGTGTAVRLPGPAVDKPNVYPFGTPYDDIYHDLEGKDPQLYTSNGLLHMLDRNRRIKRAPERFQESKDSYDVIVTCEERCFDAVCEDLTTRGGTLNRPVHVVNVEIRDNHEDAAVGARQIQRLTEMLDASPDVDADIDSIVNDFARRSGANVMHAVHYY</sequence>
<evidence type="ECO:0000256" key="2">
    <source>
        <dbReference type="ARBA" id="ARBA00004123"/>
    </source>
</evidence>
<keyword evidence="16" id="KW-1185">Reference proteome</keyword>
<evidence type="ECO:0000256" key="4">
    <source>
        <dbReference type="ARBA" id="ARBA00011527"/>
    </source>
</evidence>
<comment type="subunit">
    <text evidence="4 14">Component of the cleavage and polyadenylation factor (CPF) complex.</text>
</comment>
<evidence type="ECO:0000256" key="9">
    <source>
        <dbReference type="ARBA" id="ARBA00022912"/>
    </source>
</evidence>
<evidence type="ECO:0000256" key="14">
    <source>
        <dbReference type="RuleBase" id="RU369031"/>
    </source>
</evidence>
<evidence type="ECO:0000256" key="3">
    <source>
        <dbReference type="ARBA" id="ARBA00008978"/>
    </source>
</evidence>
<dbReference type="GO" id="GO:0001174">
    <property type="term" value="P:transcriptional start site selection at RNA polymerase II promoter"/>
    <property type="evidence" value="ECO:0007669"/>
    <property type="project" value="EnsemblFungi"/>
</dbReference>
<dbReference type="OMA" id="PNCYEFG"/>
<protein>
    <recommendedName>
        <fullName evidence="6 14">RNA polymerase II subunit A C-terminal domain phosphatase SSU72</fullName>
        <shortName evidence="14">CTD phosphatase SSU72</shortName>
        <ecNumber evidence="5 14">3.1.3.16</ecNumber>
    </recommendedName>
</protein>
<dbReference type="FunFam" id="3.40.50.2300:FF:000039">
    <property type="entry name" value="RNA polymerase II subunit A C-terminal domain phosphatase"/>
    <property type="match status" value="1"/>
</dbReference>
<dbReference type="GO" id="GO:0004725">
    <property type="term" value="F:protein tyrosine phosphatase activity"/>
    <property type="evidence" value="ECO:0007669"/>
    <property type="project" value="EnsemblFungi"/>
</dbReference>
<evidence type="ECO:0000256" key="8">
    <source>
        <dbReference type="ARBA" id="ARBA00022801"/>
    </source>
</evidence>
<dbReference type="AlphaFoldDB" id="A0A139A9N9"/>
<gene>
    <name evidence="15" type="ORF">M427DRAFT_58524</name>
</gene>
<proteinExistence type="inferred from homology"/>
<dbReference type="EC" id="3.1.3.16" evidence="5 14"/>
<dbReference type="GO" id="GO:1902801">
    <property type="term" value="P:regulation of siRNA-independent facultative heterochromatin formation"/>
    <property type="evidence" value="ECO:0007669"/>
    <property type="project" value="EnsemblFungi"/>
</dbReference>
<evidence type="ECO:0000256" key="1">
    <source>
        <dbReference type="ARBA" id="ARBA00002497"/>
    </source>
</evidence>
<dbReference type="GO" id="GO:0006368">
    <property type="term" value="P:transcription elongation by RNA polymerase II"/>
    <property type="evidence" value="ECO:0007669"/>
    <property type="project" value="EnsemblFungi"/>
</dbReference>
<comment type="similarity">
    <text evidence="3 14">Belongs to the SSU72 phosphatase family.</text>
</comment>
<evidence type="ECO:0000256" key="12">
    <source>
        <dbReference type="ARBA" id="ARBA00048336"/>
    </source>
</evidence>
<evidence type="ECO:0000256" key="6">
    <source>
        <dbReference type="ARBA" id="ARBA00017215"/>
    </source>
</evidence>
<comment type="catalytic activity">
    <reaction evidence="12 14">
        <text>O-phospho-L-threonyl-[protein] + H2O = L-threonyl-[protein] + phosphate</text>
        <dbReference type="Rhea" id="RHEA:47004"/>
        <dbReference type="Rhea" id="RHEA-COMP:11060"/>
        <dbReference type="Rhea" id="RHEA-COMP:11605"/>
        <dbReference type="ChEBI" id="CHEBI:15377"/>
        <dbReference type="ChEBI" id="CHEBI:30013"/>
        <dbReference type="ChEBI" id="CHEBI:43474"/>
        <dbReference type="ChEBI" id="CHEBI:61977"/>
        <dbReference type="EC" id="3.1.3.16"/>
    </reaction>
</comment>
<dbReference type="PANTHER" id="PTHR20383">
    <property type="entry name" value="RNA POLYMERASE II SUBUNIT A C-TERMINAL DOMAIN PHOSPHATASE"/>
    <property type="match status" value="1"/>
</dbReference>
<dbReference type="GO" id="GO:0030847">
    <property type="term" value="P:termination of RNA polymerase II transcription, exosome-dependent"/>
    <property type="evidence" value="ECO:0007669"/>
    <property type="project" value="EnsemblFungi"/>
</dbReference>
<dbReference type="STRING" id="1344416.A0A139A9N9"/>
<dbReference type="GO" id="GO:0090052">
    <property type="term" value="P:regulation of pericentric heterochromatin formation"/>
    <property type="evidence" value="ECO:0007669"/>
    <property type="project" value="EnsemblFungi"/>
</dbReference>
<evidence type="ECO:0000256" key="11">
    <source>
        <dbReference type="ARBA" id="ARBA00047761"/>
    </source>
</evidence>
<dbReference type="GO" id="GO:0005847">
    <property type="term" value="C:mRNA cleavage and polyadenylation specificity factor complex"/>
    <property type="evidence" value="ECO:0007669"/>
    <property type="project" value="EnsemblFungi"/>
</dbReference>
<evidence type="ECO:0000256" key="7">
    <source>
        <dbReference type="ARBA" id="ARBA00022664"/>
    </source>
</evidence>
<keyword evidence="8 14" id="KW-0378">Hydrolase</keyword>
<dbReference type="GO" id="GO:0030643">
    <property type="term" value="P:intracellular phosphate ion homeostasis"/>
    <property type="evidence" value="ECO:0007669"/>
    <property type="project" value="EnsemblFungi"/>
</dbReference>
<dbReference type="Pfam" id="PF04722">
    <property type="entry name" value="Ssu72"/>
    <property type="match status" value="1"/>
</dbReference>
<dbReference type="EMBL" id="KQ965777">
    <property type="protein sequence ID" value="KXS13467.1"/>
    <property type="molecule type" value="Genomic_DNA"/>
</dbReference>
<evidence type="ECO:0000256" key="10">
    <source>
        <dbReference type="ARBA" id="ARBA00023242"/>
    </source>
</evidence>
<keyword evidence="10 14" id="KW-0539">Nucleus</keyword>
<dbReference type="GO" id="GO:0030846">
    <property type="term" value="P:termination of RNA polymerase II transcription, poly(A)-coupled"/>
    <property type="evidence" value="ECO:0007669"/>
    <property type="project" value="EnsemblFungi"/>
</dbReference>
<dbReference type="GO" id="GO:0009302">
    <property type="term" value="P:sno(s)RNA transcription"/>
    <property type="evidence" value="ECO:0007669"/>
    <property type="project" value="EnsemblFungi"/>
</dbReference>
<keyword evidence="9 14" id="KW-0904">Protein phosphatase</keyword>
<dbReference type="Gene3D" id="3.40.50.2300">
    <property type="match status" value="2"/>
</dbReference>
<dbReference type="GO" id="GO:0000785">
    <property type="term" value="C:chromatin"/>
    <property type="evidence" value="ECO:0007669"/>
    <property type="project" value="EnsemblFungi"/>
</dbReference>
<comment type="catalytic activity">
    <reaction evidence="11 14">
        <text>O-phospho-L-seryl-[protein] + H2O = L-seryl-[protein] + phosphate</text>
        <dbReference type="Rhea" id="RHEA:20629"/>
        <dbReference type="Rhea" id="RHEA-COMP:9863"/>
        <dbReference type="Rhea" id="RHEA-COMP:11604"/>
        <dbReference type="ChEBI" id="CHEBI:15377"/>
        <dbReference type="ChEBI" id="CHEBI:29999"/>
        <dbReference type="ChEBI" id="CHEBI:43474"/>
        <dbReference type="ChEBI" id="CHEBI:83421"/>
        <dbReference type="EC" id="3.1.3.16"/>
    </reaction>
</comment>
<dbReference type="GO" id="GO:0031124">
    <property type="term" value="P:mRNA 3'-end processing"/>
    <property type="evidence" value="ECO:0007669"/>
    <property type="project" value="EnsemblFungi"/>
</dbReference>
<evidence type="ECO:0000256" key="13">
    <source>
        <dbReference type="ARBA" id="ARBA00056106"/>
    </source>
</evidence>
<comment type="subcellular location">
    <subcellularLocation>
        <location evidence="2 14">Nucleus</location>
    </subcellularLocation>
</comment>
<accession>A0A139A9N9</accession>
<evidence type="ECO:0000313" key="16">
    <source>
        <dbReference type="Proteomes" id="UP000070544"/>
    </source>
</evidence>